<comment type="caution">
    <text evidence="3">The sequence shown here is derived from an EMBL/GenBank/DDBJ whole genome shotgun (WGS) entry which is preliminary data.</text>
</comment>
<keyword evidence="4" id="KW-1185">Reference proteome</keyword>
<accession>A0ABU1UZ63</accession>
<reference evidence="3 4" key="1">
    <citation type="submission" date="2023-07" db="EMBL/GenBank/DDBJ databases">
        <title>Sorghum-associated microbial communities from plants grown in Nebraska, USA.</title>
        <authorList>
            <person name="Schachtman D."/>
        </authorList>
    </citation>
    <scope>NUCLEOTIDE SEQUENCE [LARGE SCALE GENOMIC DNA]</scope>
    <source>
        <strain evidence="3 4">BE190</strain>
    </source>
</reference>
<protein>
    <submittedName>
        <fullName evidence="3">Tetratricopeptide (TPR) repeat protein</fullName>
    </submittedName>
</protein>
<proteinExistence type="predicted"/>
<dbReference type="InterPro" id="IPR011990">
    <property type="entry name" value="TPR-like_helical_dom_sf"/>
</dbReference>
<sequence length="228" mass="25020">MKNSTMRTFFKTITLLKVTTLKFIALAALSCLALTGYAEEAADIQKLQTRWAEIKYQTPEAEQEKAFASLVVEAEQLRAANTRAPYLIWEAIIRSTYAGAKGGLGALDQVKQAKKLLEQAIKMDPAAMNGSAYTSLGSLYYQVPGWPVGFGDHKKAKELLLKGLSYNPDGIDSNYFYGDYLLEQKDYKKAIAAFEKALKAAPRPGRESADAGRKGEIAAAMAKAKKHL</sequence>
<dbReference type="Gene3D" id="1.25.40.10">
    <property type="entry name" value="Tetratricopeptide repeat domain"/>
    <property type="match status" value="1"/>
</dbReference>
<evidence type="ECO:0000256" key="1">
    <source>
        <dbReference type="PROSITE-ProRule" id="PRU00339"/>
    </source>
</evidence>
<evidence type="ECO:0000256" key="2">
    <source>
        <dbReference type="SAM" id="SignalP"/>
    </source>
</evidence>
<dbReference type="EMBL" id="JAVDVX010000004">
    <property type="protein sequence ID" value="MDR7090484.1"/>
    <property type="molecule type" value="Genomic_DNA"/>
</dbReference>
<feature type="chain" id="PRO_5045410270" evidence="2">
    <location>
        <begin position="28"/>
        <end position="228"/>
    </location>
</feature>
<gene>
    <name evidence="3" type="ORF">J2X05_002508</name>
</gene>
<dbReference type="Proteomes" id="UP001253595">
    <property type="component" value="Unassembled WGS sequence"/>
</dbReference>
<dbReference type="RefSeq" id="WP_310072840.1">
    <property type="nucleotide sequence ID" value="NZ_JAVDVX010000004.1"/>
</dbReference>
<keyword evidence="1" id="KW-0802">TPR repeat</keyword>
<dbReference type="SUPFAM" id="SSF48452">
    <property type="entry name" value="TPR-like"/>
    <property type="match status" value="1"/>
</dbReference>
<dbReference type="Pfam" id="PF13432">
    <property type="entry name" value="TPR_16"/>
    <property type="match status" value="1"/>
</dbReference>
<keyword evidence="2" id="KW-0732">Signal</keyword>
<name>A0ABU1UZ63_9GAMM</name>
<evidence type="ECO:0000313" key="4">
    <source>
        <dbReference type="Proteomes" id="UP001253595"/>
    </source>
</evidence>
<dbReference type="PROSITE" id="PS50005">
    <property type="entry name" value="TPR"/>
    <property type="match status" value="1"/>
</dbReference>
<evidence type="ECO:0000313" key="3">
    <source>
        <dbReference type="EMBL" id="MDR7090484.1"/>
    </source>
</evidence>
<organism evidence="3 4">
    <name type="scientific">Cellvibrio fibrivorans</name>
    <dbReference type="NCBI Taxonomy" id="126350"/>
    <lineage>
        <taxon>Bacteria</taxon>
        <taxon>Pseudomonadati</taxon>
        <taxon>Pseudomonadota</taxon>
        <taxon>Gammaproteobacteria</taxon>
        <taxon>Cellvibrionales</taxon>
        <taxon>Cellvibrionaceae</taxon>
        <taxon>Cellvibrio</taxon>
    </lineage>
</organism>
<feature type="signal peptide" evidence="2">
    <location>
        <begin position="1"/>
        <end position="27"/>
    </location>
</feature>
<dbReference type="InterPro" id="IPR019734">
    <property type="entry name" value="TPR_rpt"/>
</dbReference>
<feature type="repeat" description="TPR" evidence="1">
    <location>
        <begin position="171"/>
        <end position="204"/>
    </location>
</feature>